<dbReference type="InterPro" id="IPR000639">
    <property type="entry name" value="Epox_hydrolase-like"/>
</dbReference>
<evidence type="ECO:0000259" key="1">
    <source>
        <dbReference type="Pfam" id="PF00561"/>
    </source>
</evidence>
<dbReference type="InterPro" id="IPR029058">
    <property type="entry name" value="AB_hydrolase_fold"/>
</dbReference>
<dbReference type="RefSeq" id="WP_123104182.1">
    <property type="nucleotide sequence ID" value="NZ_RIBZ01000320.1"/>
</dbReference>
<protein>
    <submittedName>
        <fullName evidence="2">Alpha/beta fold hydrolase</fullName>
    </submittedName>
</protein>
<keyword evidence="2" id="KW-0378">Hydrolase</keyword>
<accession>A0A3M8VQL6</accession>
<dbReference type="AlphaFoldDB" id="A0A3M8VQL6"/>
<evidence type="ECO:0000313" key="2">
    <source>
        <dbReference type="EMBL" id="RNG18063.1"/>
    </source>
</evidence>
<dbReference type="SUPFAM" id="SSF53474">
    <property type="entry name" value="alpha/beta-Hydrolases"/>
    <property type="match status" value="1"/>
</dbReference>
<dbReference type="InterPro" id="IPR000073">
    <property type="entry name" value="AB_hydrolase_1"/>
</dbReference>
<keyword evidence="3" id="KW-1185">Reference proteome</keyword>
<dbReference type="PANTHER" id="PTHR43194:SF2">
    <property type="entry name" value="PEROXISOMAL MEMBRANE PROTEIN LPX1"/>
    <property type="match status" value="1"/>
</dbReference>
<dbReference type="Pfam" id="PF00561">
    <property type="entry name" value="Abhydrolase_1"/>
    <property type="match status" value="1"/>
</dbReference>
<dbReference type="EMBL" id="RIBZ01000320">
    <property type="protein sequence ID" value="RNG18063.1"/>
    <property type="molecule type" value="Genomic_DNA"/>
</dbReference>
<dbReference type="Proteomes" id="UP000275401">
    <property type="component" value="Unassembled WGS sequence"/>
</dbReference>
<name>A0A3M8VQL6_9ACTN</name>
<proteinExistence type="predicted"/>
<dbReference type="PRINTS" id="PR00412">
    <property type="entry name" value="EPOXHYDRLASE"/>
</dbReference>
<evidence type="ECO:0000313" key="3">
    <source>
        <dbReference type="Proteomes" id="UP000275401"/>
    </source>
</evidence>
<gene>
    <name evidence="2" type="ORF">EEJ42_28010</name>
</gene>
<feature type="domain" description="AB hydrolase-1" evidence="1">
    <location>
        <begin position="21"/>
        <end position="137"/>
    </location>
</feature>
<dbReference type="GO" id="GO:0016787">
    <property type="term" value="F:hydrolase activity"/>
    <property type="evidence" value="ECO:0007669"/>
    <property type="project" value="UniProtKB-KW"/>
</dbReference>
<dbReference type="Gene3D" id="3.40.50.1820">
    <property type="entry name" value="alpha/beta hydrolase"/>
    <property type="match status" value="1"/>
</dbReference>
<sequence length="260" mass="28541">MGPLVPPLVPPYETVGEGPHHVMAVHGWFSDRAAYAAMLPHIDRRAFTYVLPDLRGYGEARDVPGAYTTSEAGRDLLALADHLEWERFSLLGHSMGAAVVQRVLAAAPHRVQRLVGVAPVPASGVPMEGEQWELFASAADRPESRRAIIDLTTGGRHPDAWLDLMVRHSLEHSDAKAFRAWLDSWALEDFHEEVDGSQLPVRVVVGAHDPALTAEVMRQTWLRWYANADLVELASAGHYPADETPLELVRAVEDFIAAGG</sequence>
<organism evidence="2 3">
    <name type="scientific">Streptomyces botrytidirepellens</name>
    <dbReference type="NCBI Taxonomy" id="2486417"/>
    <lineage>
        <taxon>Bacteria</taxon>
        <taxon>Bacillati</taxon>
        <taxon>Actinomycetota</taxon>
        <taxon>Actinomycetes</taxon>
        <taxon>Kitasatosporales</taxon>
        <taxon>Streptomycetaceae</taxon>
        <taxon>Streptomyces</taxon>
    </lineage>
</organism>
<reference evidence="2 3" key="1">
    <citation type="submission" date="2018-11" db="EMBL/GenBank/DDBJ databases">
        <title>The Potential of Streptomyces as Biocontrol Agents against the Tomato grey mould, Botrytis cinerea (Gray mold) Frontiers in Microbiology.</title>
        <authorList>
            <person name="Li D."/>
        </authorList>
    </citation>
    <scope>NUCLEOTIDE SEQUENCE [LARGE SCALE GENOMIC DNA]</scope>
    <source>
        <strain evidence="2 3">NEAU-LD23</strain>
    </source>
</reference>
<comment type="caution">
    <text evidence="2">The sequence shown here is derived from an EMBL/GenBank/DDBJ whole genome shotgun (WGS) entry which is preliminary data.</text>
</comment>
<dbReference type="InterPro" id="IPR050228">
    <property type="entry name" value="Carboxylesterase_BioH"/>
</dbReference>
<dbReference type="PANTHER" id="PTHR43194">
    <property type="entry name" value="HYDROLASE ALPHA/BETA FOLD FAMILY"/>
    <property type="match status" value="1"/>
</dbReference>